<dbReference type="AlphaFoldDB" id="A0A974BXI6"/>
<proteinExistence type="predicted"/>
<reference evidence="2" key="1">
    <citation type="journal article" date="2016" name="Nature">
        <title>Genome evolution in the allotetraploid frog Xenopus laevis.</title>
        <authorList>
            <person name="Session A.M."/>
            <person name="Uno Y."/>
            <person name="Kwon T."/>
            <person name="Chapman J.A."/>
            <person name="Toyoda A."/>
            <person name="Takahashi S."/>
            <person name="Fukui A."/>
            <person name="Hikosaka A."/>
            <person name="Suzuki A."/>
            <person name="Kondo M."/>
            <person name="van Heeringen S.J."/>
            <person name="Quigley I."/>
            <person name="Heinz S."/>
            <person name="Ogino H."/>
            <person name="Ochi H."/>
            <person name="Hellsten U."/>
            <person name="Lyons J.B."/>
            <person name="Simakov O."/>
            <person name="Putnam N."/>
            <person name="Stites J."/>
            <person name="Kuroki Y."/>
            <person name="Tanaka T."/>
            <person name="Michiue T."/>
            <person name="Watanabe M."/>
            <person name="Bogdanovic O."/>
            <person name="Lister R."/>
            <person name="Georgiou G."/>
            <person name="Paranjpe S.S."/>
            <person name="van Kruijsbergen I."/>
            <person name="Shu S."/>
            <person name="Carlson J."/>
            <person name="Kinoshita T."/>
            <person name="Ohta Y."/>
            <person name="Mawaribuchi S."/>
            <person name="Jenkins J."/>
            <person name="Grimwood J."/>
            <person name="Schmutz J."/>
            <person name="Mitros T."/>
            <person name="Mozaffari S.V."/>
            <person name="Suzuki Y."/>
            <person name="Haramoto Y."/>
            <person name="Yamamoto T.S."/>
            <person name="Takagi C."/>
            <person name="Heald R."/>
            <person name="Miller K."/>
            <person name="Haudenschild C."/>
            <person name="Kitzman J."/>
            <person name="Nakayama T."/>
            <person name="Izutsu Y."/>
            <person name="Robert J."/>
            <person name="Fortriede J."/>
            <person name="Burns K."/>
            <person name="Lotay V."/>
            <person name="Karimi K."/>
            <person name="Yasuoka Y."/>
            <person name="Dichmann D.S."/>
            <person name="Flajnik M.F."/>
            <person name="Houston D.W."/>
            <person name="Shendure J."/>
            <person name="DuPasquier L."/>
            <person name="Vize P.D."/>
            <person name="Zorn A.M."/>
            <person name="Ito M."/>
            <person name="Marcotte E.M."/>
            <person name="Wallingford J.B."/>
            <person name="Ito Y."/>
            <person name="Asashima M."/>
            <person name="Ueno N."/>
            <person name="Matsuda Y."/>
            <person name="Veenstra G.J."/>
            <person name="Fujiyama A."/>
            <person name="Harland R.M."/>
            <person name="Taira M."/>
            <person name="Rokhsar D.S."/>
        </authorList>
    </citation>
    <scope>NUCLEOTIDE SEQUENCE [LARGE SCALE GENOMIC DNA]</scope>
    <source>
        <strain evidence="2">J</strain>
    </source>
</reference>
<dbReference type="EMBL" id="CM004482">
    <property type="protein sequence ID" value="OCT62526.1"/>
    <property type="molecule type" value="Genomic_DNA"/>
</dbReference>
<organism evidence="1 2">
    <name type="scientific">Xenopus laevis</name>
    <name type="common">African clawed frog</name>
    <dbReference type="NCBI Taxonomy" id="8355"/>
    <lineage>
        <taxon>Eukaryota</taxon>
        <taxon>Metazoa</taxon>
        <taxon>Chordata</taxon>
        <taxon>Craniata</taxon>
        <taxon>Vertebrata</taxon>
        <taxon>Euteleostomi</taxon>
        <taxon>Amphibia</taxon>
        <taxon>Batrachia</taxon>
        <taxon>Anura</taxon>
        <taxon>Pipoidea</taxon>
        <taxon>Pipidae</taxon>
        <taxon>Xenopodinae</taxon>
        <taxon>Xenopus</taxon>
        <taxon>Xenopus</taxon>
    </lineage>
</organism>
<protein>
    <submittedName>
        <fullName evidence="1">Uncharacterized protein</fullName>
    </submittedName>
</protein>
<evidence type="ECO:0000313" key="2">
    <source>
        <dbReference type="Proteomes" id="UP000694892"/>
    </source>
</evidence>
<sequence>MQQKRNRHNRLGTNTTLGKQVQKFGHKYNSRNTGTPVWAQIQQCVDMYNSLVTNTTVGTQVHQFGHKYNNVETVKTVLAQI</sequence>
<dbReference type="Proteomes" id="UP000694892">
    <property type="component" value="Chromosome 9_10L"/>
</dbReference>
<gene>
    <name evidence="1" type="ORF">XELAEV_18043609mg</name>
</gene>
<name>A0A974BXI6_XENLA</name>
<accession>A0A974BXI6</accession>
<evidence type="ECO:0000313" key="1">
    <source>
        <dbReference type="EMBL" id="OCT62526.1"/>
    </source>
</evidence>